<evidence type="ECO:0000256" key="1">
    <source>
        <dbReference type="ARBA" id="ARBA00010457"/>
    </source>
</evidence>
<gene>
    <name evidence="4" type="ORF">EV646_114101</name>
</gene>
<dbReference type="Proteomes" id="UP000295573">
    <property type="component" value="Unassembled WGS sequence"/>
</dbReference>
<dbReference type="RefSeq" id="WP_132155741.1">
    <property type="nucleotide sequence ID" value="NZ_SLWR01000014.1"/>
</dbReference>
<dbReference type="Pfam" id="PF00080">
    <property type="entry name" value="Sod_Cu"/>
    <property type="match status" value="1"/>
</dbReference>
<dbReference type="OrthoDB" id="3297424at2"/>
<comment type="caution">
    <text evidence="4">The sequence shown here is derived from an EMBL/GenBank/DDBJ whole genome shotgun (WGS) entry which is preliminary data.</text>
</comment>
<feature type="chain" id="PRO_5020940266" evidence="2">
    <location>
        <begin position="28"/>
        <end position="182"/>
    </location>
</feature>
<dbReference type="EMBL" id="SLWR01000014">
    <property type="protein sequence ID" value="TCO42278.1"/>
    <property type="molecule type" value="Genomic_DNA"/>
</dbReference>
<dbReference type="GO" id="GO:0006801">
    <property type="term" value="P:superoxide metabolic process"/>
    <property type="evidence" value="ECO:0007669"/>
    <property type="project" value="InterPro"/>
</dbReference>
<name>A0A4R2IF58_9ACTN</name>
<dbReference type="SUPFAM" id="SSF49329">
    <property type="entry name" value="Cu,Zn superoxide dismutase-like"/>
    <property type="match status" value="1"/>
</dbReference>
<feature type="domain" description="Superoxide dismutase copper/zinc binding" evidence="3">
    <location>
        <begin position="75"/>
        <end position="177"/>
    </location>
</feature>
<evidence type="ECO:0000256" key="2">
    <source>
        <dbReference type="SAM" id="SignalP"/>
    </source>
</evidence>
<evidence type="ECO:0000313" key="4">
    <source>
        <dbReference type="EMBL" id="TCO42278.1"/>
    </source>
</evidence>
<accession>A0A4R2IF58</accession>
<reference evidence="4 5" key="1">
    <citation type="journal article" date="2015" name="Stand. Genomic Sci.">
        <title>Genomic Encyclopedia of Bacterial and Archaeal Type Strains, Phase III: the genomes of soil and plant-associated and newly described type strains.</title>
        <authorList>
            <person name="Whitman W.B."/>
            <person name="Woyke T."/>
            <person name="Klenk H.P."/>
            <person name="Zhou Y."/>
            <person name="Lilburn T.G."/>
            <person name="Beck B.J."/>
            <person name="De Vos P."/>
            <person name="Vandamme P."/>
            <person name="Eisen J.A."/>
            <person name="Garrity G."/>
            <person name="Hugenholtz P."/>
            <person name="Kyrpides N.C."/>
        </authorList>
    </citation>
    <scope>NUCLEOTIDE SEQUENCE [LARGE SCALE GENOMIC DNA]</scope>
    <source>
        <strain evidence="4 5">VKM Ac-2541</strain>
    </source>
</reference>
<sequence length="182" mass="18471">MTASAGKILTTTAVLAVSALAALPAMAQSTDDSAAQVVTAQGELRDLVPATEGPLDGARAVFVMVSRDGQSMARLQVSGVDRDAAGRTFGAHLHVGPCVEGNGAAAGPHYNSDTAAGQVPPRVDATTEIWLDFTVTPGGTGYASTTVPFIPLPGDRSVVIHQEPTDPNGAAGPRLACLPVSW</sequence>
<organism evidence="4 5">
    <name type="scientific">Kribbella antiqua</name>
    <dbReference type="NCBI Taxonomy" id="2512217"/>
    <lineage>
        <taxon>Bacteria</taxon>
        <taxon>Bacillati</taxon>
        <taxon>Actinomycetota</taxon>
        <taxon>Actinomycetes</taxon>
        <taxon>Propionibacteriales</taxon>
        <taxon>Kribbellaceae</taxon>
        <taxon>Kribbella</taxon>
    </lineage>
</organism>
<comment type="similarity">
    <text evidence="1">Belongs to the Cu-Zn superoxide dismutase family.</text>
</comment>
<feature type="signal peptide" evidence="2">
    <location>
        <begin position="1"/>
        <end position="27"/>
    </location>
</feature>
<evidence type="ECO:0000259" key="3">
    <source>
        <dbReference type="Pfam" id="PF00080"/>
    </source>
</evidence>
<dbReference type="InterPro" id="IPR036423">
    <property type="entry name" value="SOD-like_Cu/Zn_dom_sf"/>
</dbReference>
<dbReference type="Gene3D" id="2.60.40.200">
    <property type="entry name" value="Superoxide dismutase, copper/zinc binding domain"/>
    <property type="match status" value="1"/>
</dbReference>
<keyword evidence="5" id="KW-1185">Reference proteome</keyword>
<dbReference type="InterPro" id="IPR001424">
    <property type="entry name" value="SOD_Cu_Zn_dom"/>
</dbReference>
<dbReference type="GO" id="GO:0046872">
    <property type="term" value="F:metal ion binding"/>
    <property type="evidence" value="ECO:0007669"/>
    <property type="project" value="InterPro"/>
</dbReference>
<keyword evidence="2" id="KW-0732">Signal</keyword>
<proteinExistence type="inferred from homology"/>
<dbReference type="AlphaFoldDB" id="A0A4R2IF58"/>
<evidence type="ECO:0000313" key="5">
    <source>
        <dbReference type="Proteomes" id="UP000295573"/>
    </source>
</evidence>
<protein>
    <submittedName>
        <fullName evidence="4">Cu/Zn superoxide dismutase</fullName>
    </submittedName>
</protein>